<dbReference type="InterPro" id="IPR001881">
    <property type="entry name" value="EGF-like_Ca-bd_dom"/>
</dbReference>
<dbReference type="SUPFAM" id="SSF55486">
    <property type="entry name" value="Metalloproteases ('zincins'), catalytic domain"/>
    <property type="match status" value="1"/>
</dbReference>
<dbReference type="Proteomes" id="UP000614601">
    <property type="component" value="Unassembled WGS sequence"/>
</dbReference>
<evidence type="ECO:0000256" key="5">
    <source>
        <dbReference type="ARBA" id="ARBA00022737"/>
    </source>
</evidence>
<evidence type="ECO:0000313" key="19">
    <source>
        <dbReference type="EMBL" id="CAD5218412.1"/>
    </source>
</evidence>
<dbReference type="PROSITE" id="PS01187">
    <property type="entry name" value="EGF_CA"/>
    <property type="match status" value="2"/>
</dbReference>
<evidence type="ECO:0000259" key="17">
    <source>
        <dbReference type="PROSITE" id="PS01180"/>
    </source>
</evidence>
<evidence type="ECO:0000256" key="10">
    <source>
        <dbReference type="ARBA" id="ARBA00023157"/>
    </source>
</evidence>
<dbReference type="InterPro" id="IPR006026">
    <property type="entry name" value="Peptidase_Metallo"/>
</dbReference>
<dbReference type="SUPFAM" id="SSF49854">
    <property type="entry name" value="Spermadhesin, CUB domain"/>
    <property type="match status" value="5"/>
</dbReference>
<dbReference type="PRINTS" id="PR00480">
    <property type="entry name" value="ASTACIN"/>
</dbReference>
<dbReference type="InterPro" id="IPR015446">
    <property type="entry name" value="BMP_1/tolloid-like"/>
</dbReference>
<feature type="binding site" evidence="12 14">
    <location>
        <position position="133"/>
    </location>
    <ligand>
        <name>Zn(2+)</name>
        <dbReference type="ChEBI" id="CHEBI:29105"/>
        <note>catalytic</note>
    </ligand>
</feature>
<dbReference type="PANTHER" id="PTHR24251:SF30">
    <property type="entry name" value="MEMBRANE FRIZZLED-RELATED PROTEIN"/>
    <property type="match status" value="1"/>
</dbReference>
<dbReference type="GO" id="GO:0008270">
    <property type="term" value="F:zinc ion binding"/>
    <property type="evidence" value="ECO:0007669"/>
    <property type="project" value="UniProtKB-UniRule"/>
</dbReference>
<comment type="cofactor">
    <cofactor evidence="14 15">
        <name>Zn(2+)</name>
        <dbReference type="ChEBI" id="CHEBI:29105"/>
    </cofactor>
    <text evidence="14 15">Binds 1 zinc ion per subunit.</text>
</comment>
<evidence type="ECO:0000256" key="14">
    <source>
        <dbReference type="PROSITE-ProRule" id="PRU01211"/>
    </source>
</evidence>
<dbReference type="InterPro" id="IPR000742">
    <property type="entry name" value="EGF"/>
</dbReference>
<dbReference type="PIRSF" id="PIRSF001199">
    <property type="entry name" value="BMP_1/tolloid-like"/>
    <property type="match status" value="1"/>
</dbReference>
<feature type="domain" description="CUB" evidence="17">
    <location>
        <begin position="500"/>
        <end position="672"/>
    </location>
</feature>
<accession>A0A811KU65</accession>
<dbReference type="PROSITE" id="PS51864">
    <property type="entry name" value="ASTACIN"/>
    <property type="match status" value="1"/>
</dbReference>
<evidence type="ECO:0000256" key="8">
    <source>
        <dbReference type="ARBA" id="ARBA00023049"/>
    </source>
</evidence>
<keyword evidence="20" id="KW-1185">Reference proteome</keyword>
<evidence type="ECO:0000256" key="12">
    <source>
        <dbReference type="PIRSR" id="PIRSR001199-2"/>
    </source>
</evidence>
<feature type="binding site" evidence="12 14">
    <location>
        <position position="123"/>
    </location>
    <ligand>
        <name>Zn(2+)</name>
        <dbReference type="ChEBI" id="CHEBI:29105"/>
        <note>catalytic</note>
    </ligand>
</feature>
<dbReference type="PROSITE" id="PS01180">
    <property type="entry name" value="CUB"/>
    <property type="match status" value="4"/>
</dbReference>
<feature type="binding site" evidence="12 14">
    <location>
        <position position="127"/>
    </location>
    <ligand>
        <name>Zn(2+)</name>
        <dbReference type="ChEBI" id="CHEBI:29105"/>
        <note>catalytic</note>
    </ligand>
</feature>
<keyword evidence="10 14" id="KW-1015">Disulfide bond</keyword>
<dbReference type="InterPro" id="IPR018097">
    <property type="entry name" value="EGF_Ca-bd_CS"/>
</dbReference>
<dbReference type="InterPro" id="IPR024079">
    <property type="entry name" value="MetalloPept_cat_dom_sf"/>
</dbReference>
<comment type="caution">
    <text evidence="13">Lacks conserved residue(s) required for the propagation of feature annotation.</text>
</comment>
<keyword evidence="5" id="KW-0677">Repeat</keyword>
<reference evidence="19" key="1">
    <citation type="submission" date="2020-09" db="EMBL/GenBank/DDBJ databases">
        <authorList>
            <person name="Kikuchi T."/>
        </authorList>
    </citation>
    <scope>NUCLEOTIDE SEQUENCE</scope>
    <source>
        <strain evidence="19">SH1</strain>
    </source>
</reference>
<dbReference type="Gene3D" id="2.60.120.290">
    <property type="entry name" value="Spermadhesin, CUB domain"/>
    <property type="match status" value="5"/>
</dbReference>
<feature type="chain" id="PRO_5035952876" description="Metalloendopeptidase" evidence="15">
    <location>
        <begin position="25"/>
        <end position="1006"/>
    </location>
</feature>
<feature type="domain" description="CUB" evidence="17">
    <location>
        <begin position="714"/>
        <end position="826"/>
    </location>
</feature>
<sequence length="1006" mass="114416">MLLPFYVNFLTFLTLLLLISTSESRIRRAVTSDRERLWEGGVIPYSINNTYDGPYKRLFHAAMLHWMERTCITFQPYDNKVHKDYIWFTPDKCGCCSHVGRKGGGAQIISIGERCDKLGIVVHEIGHVVGFWHEHTRPDRDDFVDIIHDNILTGQHYNFDKAKSSEINSLHETYDYHSIMHYSRDTFSINKGVDTIRPKGIYSHKIAPFIGQRVELSRGDIRQANKLYQCPKCFQTFSSSTATFSTQPYCTDFIWRVIASEGQHIQLLLNLSQILSNTVNCHQNTIELLKIRKGGSLKSPILKQYCDGSEGMVSFTVYTATVLLELRVVRRMDKVDFGEFKVECGGLIEASKGLLESPNWPNLYDGNTTCVWVIRVPSGYRVSVKFHYFQLKPQKDCLYDRLEIQETYSNKSDVLASLCGTELPSEITTKYSNEMVVRLITDRSIQKHGFQLEFVKEIDECLSGANKCDQICINQIGGYVCQCYNGYKLHDDRYSCTETCGGVITAFSGVITSPNWPVVYEANMKCIWELRAPEGYQIFLSIHNYSIEGLNSECTYDYLKISNIDIAGNQTFIKLCGDETSTLQFKSSIILQNGLPASTVIQTDEPYPTVPQSNRHTPTVTENDQILLTVAKKHVIFPTVTQVDQPTSTVILEFNSDSSMQKQGFYLNFTFDVNECMTGRCSHNCENLLSTFRCTCPANMVLTEDGLTCREEKCTVEINEAFGVINSNEQLGRMFGGECTYHLITMPGHQLVLKFDYFNIGTPTNCGKDHIDVYDGADKLLSKLIGNLCGSIRPPTLISSGNELLLNLFLKNNEKTHGFNASFSSKCGGEMLVERTVSYIYSHTNFGDATYLPSTNCQWELINPSTTVNHIVHPQEPKATVTTEDKESQDTTVSKNAQNQKTTVIRISFKHFTLEADENCDYDYIEISERDEDYGNWQVKTRLCGKTTVNPIYLSKKHVMIEFISDRTYEDKGFIIEYQLVDINHEDMENIKVNSEGRTRNLVVYE</sequence>
<evidence type="ECO:0000256" key="4">
    <source>
        <dbReference type="ARBA" id="ARBA00022729"/>
    </source>
</evidence>
<evidence type="ECO:0000256" key="9">
    <source>
        <dbReference type="ARBA" id="ARBA00023145"/>
    </source>
</evidence>
<keyword evidence="6 14" id="KW-0378">Hydrolase</keyword>
<dbReference type="SMART" id="SM00179">
    <property type="entry name" value="EGF_CA"/>
    <property type="match status" value="2"/>
</dbReference>
<keyword evidence="3 12" id="KW-0479">Metal-binding</keyword>
<feature type="domain" description="CUB" evidence="17">
    <location>
        <begin position="344"/>
        <end position="457"/>
    </location>
</feature>
<proteinExistence type="predicted"/>
<dbReference type="InterPro" id="IPR035914">
    <property type="entry name" value="Sperma_CUB_dom_sf"/>
</dbReference>
<feature type="active site" evidence="11 14">
    <location>
        <position position="124"/>
    </location>
</feature>
<name>A0A811KU65_9BILA</name>
<feature type="domain" description="CUB" evidence="17">
    <location>
        <begin position="827"/>
        <end position="981"/>
    </location>
</feature>
<dbReference type="SMART" id="SM00235">
    <property type="entry name" value="ZnMc"/>
    <property type="match status" value="1"/>
</dbReference>
<evidence type="ECO:0000256" key="16">
    <source>
        <dbReference type="SAM" id="MobiDB-lite"/>
    </source>
</evidence>
<feature type="signal peptide" evidence="15">
    <location>
        <begin position="1"/>
        <end position="24"/>
    </location>
</feature>
<dbReference type="EMBL" id="CAJFCW020000004">
    <property type="protein sequence ID" value="CAG9110383.1"/>
    <property type="molecule type" value="Genomic_DNA"/>
</dbReference>
<dbReference type="InterPro" id="IPR000859">
    <property type="entry name" value="CUB_dom"/>
</dbReference>
<evidence type="ECO:0000313" key="20">
    <source>
        <dbReference type="Proteomes" id="UP000614601"/>
    </source>
</evidence>
<keyword evidence="7 12" id="KW-0862">Zinc</keyword>
<keyword evidence="9" id="KW-0865">Zymogen</keyword>
<dbReference type="Proteomes" id="UP000783686">
    <property type="component" value="Unassembled WGS sequence"/>
</dbReference>
<feature type="disulfide bond" evidence="14">
    <location>
        <begin position="93"/>
        <end position="115"/>
    </location>
</feature>
<feature type="region of interest" description="Disordered" evidence="16">
    <location>
        <begin position="877"/>
        <end position="896"/>
    </location>
</feature>
<evidence type="ECO:0000256" key="15">
    <source>
        <dbReference type="RuleBase" id="RU361183"/>
    </source>
</evidence>
<dbReference type="Gene3D" id="3.40.390.10">
    <property type="entry name" value="Collagenase (Catalytic Domain)"/>
    <property type="match status" value="1"/>
</dbReference>
<dbReference type="InterPro" id="IPR049883">
    <property type="entry name" value="NOTCH1_EGF-like"/>
</dbReference>
<dbReference type="AlphaFoldDB" id="A0A811KU65"/>
<dbReference type="SMART" id="SM00042">
    <property type="entry name" value="CUB"/>
    <property type="match status" value="4"/>
</dbReference>
<dbReference type="EMBL" id="CAJFDH010000004">
    <property type="protein sequence ID" value="CAD5218412.1"/>
    <property type="molecule type" value="Genomic_DNA"/>
</dbReference>
<evidence type="ECO:0000256" key="6">
    <source>
        <dbReference type="ARBA" id="ARBA00022801"/>
    </source>
</evidence>
<dbReference type="FunFam" id="2.60.120.290:FF:000013">
    <property type="entry name" value="Membrane frizzled-related protein"/>
    <property type="match status" value="1"/>
</dbReference>
<protein>
    <recommendedName>
        <fullName evidence="15">Metalloendopeptidase</fullName>
        <ecNumber evidence="15">3.4.24.-</ecNumber>
    </recommendedName>
</protein>
<evidence type="ECO:0000256" key="7">
    <source>
        <dbReference type="ARBA" id="ARBA00022833"/>
    </source>
</evidence>
<evidence type="ECO:0000256" key="11">
    <source>
        <dbReference type="PIRSR" id="PIRSR001199-1"/>
    </source>
</evidence>
<dbReference type="GO" id="GO:0005509">
    <property type="term" value="F:calcium ion binding"/>
    <property type="evidence" value="ECO:0007669"/>
    <property type="project" value="InterPro"/>
</dbReference>
<keyword evidence="2 14" id="KW-0645">Protease</keyword>
<dbReference type="PANTHER" id="PTHR24251">
    <property type="entry name" value="OVOCHYMASE-RELATED"/>
    <property type="match status" value="1"/>
</dbReference>
<dbReference type="Pfam" id="PF00431">
    <property type="entry name" value="CUB"/>
    <property type="match status" value="4"/>
</dbReference>
<dbReference type="SMART" id="SM00181">
    <property type="entry name" value="EGF"/>
    <property type="match status" value="2"/>
</dbReference>
<dbReference type="OrthoDB" id="431034at2759"/>
<dbReference type="CDD" id="cd00054">
    <property type="entry name" value="EGF_CA"/>
    <property type="match status" value="2"/>
</dbReference>
<dbReference type="GO" id="GO:0006508">
    <property type="term" value="P:proteolysis"/>
    <property type="evidence" value="ECO:0007669"/>
    <property type="project" value="UniProtKB-KW"/>
</dbReference>
<dbReference type="Pfam" id="PF01400">
    <property type="entry name" value="Astacin"/>
    <property type="match status" value="1"/>
</dbReference>
<feature type="disulfide bond" evidence="14">
    <location>
        <begin position="95"/>
        <end position="96"/>
    </location>
</feature>
<feature type="domain" description="Peptidase M12A" evidence="18">
    <location>
        <begin position="28"/>
        <end position="231"/>
    </location>
</feature>
<gene>
    <name evidence="19" type="ORF">BOKJ2_LOCUS7622</name>
</gene>
<dbReference type="PROSITE" id="PS01186">
    <property type="entry name" value="EGF_2"/>
    <property type="match status" value="1"/>
</dbReference>
<evidence type="ECO:0000256" key="1">
    <source>
        <dbReference type="ARBA" id="ARBA00022536"/>
    </source>
</evidence>
<organism evidence="19 20">
    <name type="scientific">Bursaphelenchus okinawaensis</name>
    <dbReference type="NCBI Taxonomy" id="465554"/>
    <lineage>
        <taxon>Eukaryota</taxon>
        <taxon>Metazoa</taxon>
        <taxon>Ecdysozoa</taxon>
        <taxon>Nematoda</taxon>
        <taxon>Chromadorea</taxon>
        <taxon>Rhabditida</taxon>
        <taxon>Tylenchina</taxon>
        <taxon>Tylenchomorpha</taxon>
        <taxon>Aphelenchoidea</taxon>
        <taxon>Aphelenchoididae</taxon>
        <taxon>Bursaphelenchus</taxon>
    </lineage>
</organism>
<evidence type="ECO:0000256" key="2">
    <source>
        <dbReference type="ARBA" id="ARBA00022670"/>
    </source>
</evidence>
<dbReference type="CDD" id="cd00041">
    <property type="entry name" value="CUB"/>
    <property type="match status" value="4"/>
</dbReference>
<dbReference type="Pfam" id="PF07645">
    <property type="entry name" value="EGF_CA"/>
    <property type="match status" value="2"/>
</dbReference>
<dbReference type="InterPro" id="IPR001506">
    <property type="entry name" value="Peptidase_M12A"/>
</dbReference>
<dbReference type="Gene3D" id="2.10.25.10">
    <property type="entry name" value="Laminin"/>
    <property type="match status" value="2"/>
</dbReference>
<dbReference type="InterPro" id="IPR000152">
    <property type="entry name" value="EGF-type_Asp/Asn_hydroxyl_site"/>
</dbReference>
<evidence type="ECO:0000256" key="3">
    <source>
        <dbReference type="ARBA" id="ARBA00022723"/>
    </source>
</evidence>
<keyword evidence="1" id="KW-0245">EGF-like domain</keyword>
<dbReference type="GO" id="GO:0004222">
    <property type="term" value="F:metalloendopeptidase activity"/>
    <property type="evidence" value="ECO:0007669"/>
    <property type="project" value="UniProtKB-UniRule"/>
</dbReference>
<keyword evidence="4 15" id="KW-0732">Signal</keyword>
<evidence type="ECO:0000256" key="13">
    <source>
        <dbReference type="PROSITE-ProRule" id="PRU00059"/>
    </source>
</evidence>
<dbReference type="EC" id="3.4.24.-" evidence="15"/>
<comment type="caution">
    <text evidence="19">The sequence shown here is derived from an EMBL/GenBank/DDBJ whole genome shotgun (WGS) entry which is preliminary data.</text>
</comment>
<keyword evidence="8 14" id="KW-0482">Metalloprotease</keyword>
<dbReference type="PROSITE" id="PS00010">
    <property type="entry name" value="ASX_HYDROXYL"/>
    <property type="match status" value="1"/>
</dbReference>
<dbReference type="SUPFAM" id="SSF57196">
    <property type="entry name" value="EGF/Laminin"/>
    <property type="match status" value="2"/>
</dbReference>
<evidence type="ECO:0000259" key="18">
    <source>
        <dbReference type="PROSITE" id="PS51864"/>
    </source>
</evidence>